<name>A0A2C8FAC8_9BACT</name>
<keyword evidence="2" id="KW-1185">Reference proteome</keyword>
<dbReference type="KEGG" id="pprf:DPRO_2190"/>
<reference evidence="2" key="1">
    <citation type="submission" date="2017-09" db="EMBL/GenBank/DDBJ databases">
        <authorList>
            <person name="Regsiter A."/>
            <person name="William W."/>
        </authorList>
    </citation>
    <scope>NUCLEOTIDE SEQUENCE [LARGE SCALE GENOMIC DNA]</scope>
    <source>
        <strain evidence="2">500-1</strain>
    </source>
</reference>
<proteinExistence type="predicted"/>
<dbReference type="EMBL" id="LT907975">
    <property type="protein sequence ID" value="SOB59094.1"/>
    <property type="molecule type" value="Genomic_DNA"/>
</dbReference>
<evidence type="ECO:0000313" key="2">
    <source>
        <dbReference type="Proteomes" id="UP000219215"/>
    </source>
</evidence>
<organism evidence="1 2">
    <name type="scientific">Pseudodesulfovibrio profundus</name>
    <dbReference type="NCBI Taxonomy" id="57320"/>
    <lineage>
        <taxon>Bacteria</taxon>
        <taxon>Pseudomonadati</taxon>
        <taxon>Thermodesulfobacteriota</taxon>
        <taxon>Desulfovibrionia</taxon>
        <taxon>Desulfovibrionales</taxon>
        <taxon>Desulfovibrionaceae</taxon>
    </lineage>
</organism>
<evidence type="ECO:0000313" key="1">
    <source>
        <dbReference type="EMBL" id="SOB59094.1"/>
    </source>
</evidence>
<gene>
    <name evidence="1" type="ORF">DPRO_2190</name>
</gene>
<dbReference type="AlphaFoldDB" id="A0A2C8FAC8"/>
<protein>
    <submittedName>
        <fullName evidence="1">Uncharacterized protein</fullName>
    </submittedName>
</protein>
<accession>A0A2C8FAC8</accession>
<sequence>MNNPMNPRPTNGNWQATLPAEWTIPYVDDSGREQQIPLRDHPSLQHYKTKDEAVKALVHAQRMLGKTPEGYVRVPSKDDNPEDRDAFFASLGRPNRPDEYALPEIDLPDGYEVQEALLEQFQVTAFQLGLTAEQVAGLYQWFLPVVLETHDGMEKEKRQLRDNELASLRSVHRGDTPRRLDEALRTAEAIGGNELLRALDETGAGDRAPVIAAFAKKAPLVLESGMRGSGDGWGEELSREKLREMMQDPRYHDPIKRDPKYVEKVRKGFETLYPGDYVPGSRL</sequence>
<dbReference type="RefSeq" id="WP_232005555.1">
    <property type="nucleotide sequence ID" value="NZ_LT907975.1"/>
</dbReference>
<dbReference type="Proteomes" id="UP000219215">
    <property type="component" value="Chromosome DPRO"/>
</dbReference>